<keyword evidence="1" id="KW-0732">Signal</keyword>
<sequence>MTTMISSLAFLSSIAFGIVAAQDDNGGPFNLCTGDNCENCPVSLASAGTGYPNCVVYNSQDVFPNHTPAFAGGVGGGWGPYIDVLQPDPTCQIIVKSPANTEDEGCGKIIASFSQPTCALVNLKETFMVQFCCGNDDCKAAGASVKRSDGQGGAYFLKDVNGTIIPPAQFGPMVTAKSEKAKKSTRPALASSLLAKRGGACTKNSWVADAGQESYTRPADGSQIVYDSVAAGQTVTITEERSVSFTQTLSASFGFEDIVDIGVSFSVSEEQSESKSLMFTAPAGQSGSVDFTPTLRCSTGTGTCDNGNLHGEVCSGFKDSTGKLAGEYTVVVHD</sequence>
<keyword evidence="3" id="KW-1185">Reference proteome</keyword>
<organism evidence="2 3">
    <name type="scientific">Polychaeton citri CBS 116435</name>
    <dbReference type="NCBI Taxonomy" id="1314669"/>
    <lineage>
        <taxon>Eukaryota</taxon>
        <taxon>Fungi</taxon>
        <taxon>Dikarya</taxon>
        <taxon>Ascomycota</taxon>
        <taxon>Pezizomycotina</taxon>
        <taxon>Dothideomycetes</taxon>
        <taxon>Dothideomycetidae</taxon>
        <taxon>Capnodiales</taxon>
        <taxon>Capnodiaceae</taxon>
        <taxon>Polychaeton</taxon>
    </lineage>
</organism>
<dbReference type="Proteomes" id="UP000799441">
    <property type="component" value="Unassembled WGS sequence"/>
</dbReference>
<evidence type="ECO:0000313" key="3">
    <source>
        <dbReference type="Proteomes" id="UP000799441"/>
    </source>
</evidence>
<evidence type="ECO:0000256" key="1">
    <source>
        <dbReference type="SAM" id="SignalP"/>
    </source>
</evidence>
<feature type="chain" id="PRO_5040334849" evidence="1">
    <location>
        <begin position="22"/>
        <end position="334"/>
    </location>
</feature>
<accession>A0A9P4QER5</accession>
<dbReference type="Pfam" id="PF19535">
    <property type="entry name" value="DUF6060"/>
    <property type="match status" value="1"/>
</dbReference>
<gene>
    <name evidence="2" type="ORF">K431DRAFT_292537</name>
</gene>
<dbReference type="AlphaFoldDB" id="A0A9P4QER5"/>
<proteinExistence type="predicted"/>
<dbReference type="InterPro" id="IPR045702">
    <property type="entry name" value="DUF6060"/>
</dbReference>
<reference evidence="2" key="1">
    <citation type="journal article" date="2020" name="Stud. Mycol.">
        <title>101 Dothideomycetes genomes: a test case for predicting lifestyles and emergence of pathogens.</title>
        <authorList>
            <person name="Haridas S."/>
            <person name="Albert R."/>
            <person name="Binder M."/>
            <person name="Bloem J."/>
            <person name="Labutti K."/>
            <person name="Salamov A."/>
            <person name="Andreopoulos B."/>
            <person name="Baker S."/>
            <person name="Barry K."/>
            <person name="Bills G."/>
            <person name="Bluhm B."/>
            <person name="Cannon C."/>
            <person name="Castanera R."/>
            <person name="Culley D."/>
            <person name="Daum C."/>
            <person name="Ezra D."/>
            <person name="Gonzalez J."/>
            <person name="Henrissat B."/>
            <person name="Kuo A."/>
            <person name="Liang C."/>
            <person name="Lipzen A."/>
            <person name="Lutzoni F."/>
            <person name="Magnuson J."/>
            <person name="Mondo S."/>
            <person name="Nolan M."/>
            <person name="Ohm R."/>
            <person name="Pangilinan J."/>
            <person name="Park H.-J."/>
            <person name="Ramirez L."/>
            <person name="Alfaro M."/>
            <person name="Sun H."/>
            <person name="Tritt A."/>
            <person name="Yoshinaga Y."/>
            <person name="Zwiers L.-H."/>
            <person name="Turgeon B."/>
            <person name="Goodwin S."/>
            <person name="Spatafora J."/>
            <person name="Crous P."/>
            <person name="Grigoriev I."/>
        </authorList>
    </citation>
    <scope>NUCLEOTIDE SEQUENCE</scope>
    <source>
        <strain evidence="2">CBS 116435</strain>
    </source>
</reference>
<dbReference type="OrthoDB" id="3634414at2759"/>
<comment type="caution">
    <text evidence="2">The sequence shown here is derived from an EMBL/GenBank/DDBJ whole genome shotgun (WGS) entry which is preliminary data.</text>
</comment>
<dbReference type="EMBL" id="MU003776">
    <property type="protein sequence ID" value="KAF2723499.1"/>
    <property type="molecule type" value="Genomic_DNA"/>
</dbReference>
<feature type="signal peptide" evidence="1">
    <location>
        <begin position="1"/>
        <end position="21"/>
    </location>
</feature>
<protein>
    <submittedName>
        <fullName evidence="2">Uncharacterized protein</fullName>
    </submittedName>
</protein>
<evidence type="ECO:0000313" key="2">
    <source>
        <dbReference type="EMBL" id="KAF2723499.1"/>
    </source>
</evidence>
<name>A0A9P4QER5_9PEZI</name>